<comment type="caution">
    <text evidence="2">The sequence shown here is derived from an EMBL/GenBank/DDBJ whole genome shotgun (WGS) entry which is preliminary data.</text>
</comment>
<dbReference type="InterPro" id="IPR029068">
    <property type="entry name" value="Glyas_Bleomycin-R_OHBP_Dase"/>
</dbReference>
<gene>
    <name evidence="2" type="ORF">DHEL01_v212631</name>
</gene>
<name>A0A2P5HFE1_DIAHE</name>
<feature type="domain" description="Glyoxalase-like" evidence="1">
    <location>
        <begin position="7"/>
        <end position="192"/>
    </location>
</feature>
<dbReference type="EMBL" id="MAVT02002842">
    <property type="protein sequence ID" value="POS68974.1"/>
    <property type="molecule type" value="Genomic_DNA"/>
</dbReference>
<evidence type="ECO:0000313" key="3">
    <source>
        <dbReference type="Proteomes" id="UP000094444"/>
    </source>
</evidence>
<dbReference type="Gene3D" id="3.10.180.10">
    <property type="entry name" value="2,3-Dihydroxybiphenyl 1,2-Dioxygenase, domain 1"/>
    <property type="match status" value="1"/>
</dbReference>
<protein>
    <recommendedName>
        <fullName evidence="1">Glyoxalase-like domain-containing protein</fullName>
    </recommendedName>
</protein>
<dbReference type="Proteomes" id="UP000094444">
    <property type="component" value="Unassembled WGS sequence"/>
</dbReference>
<accession>A0A2P5HFE1</accession>
<dbReference type="InParanoid" id="A0A2P5HFE1"/>
<evidence type="ECO:0000259" key="1">
    <source>
        <dbReference type="Pfam" id="PF13468"/>
    </source>
</evidence>
<sequence length="293" mass="31636">MANTPILDHIVILVPHEILTSTPHWLTDAFTVLEGGRHADGLTENKLILLQDGVYFELIAFVPGKEEERKSHRWGARRSGHIVDWANTLHSEDALAVVRERIKTASTGIQYSSPTPGGRIKPDGTELKWITSSPELDKAGRVDGFVGGEAPFWCLDRTPRENRVPFHVENNVKHPSGAVGLHRLSISVRGQALFDTLKATYDALNGSEGTPVEGTKGSRAFSWPIGVLESVDGGASRATLLLVEVAPGSSGNDGGDVSVNISLKSYGDNGIIGGSLGDDKWKVQFDFKKVAKP</sequence>
<keyword evidence="3" id="KW-1185">Reference proteome</keyword>
<organism evidence="2 3">
    <name type="scientific">Diaporthe helianthi</name>
    <dbReference type="NCBI Taxonomy" id="158607"/>
    <lineage>
        <taxon>Eukaryota</taxon>
        <taxon>Fungi</taxon>
        <taxon>Dikarya</taxon>
        <taxon>Ascomycota</taxon>
        <taxon>Pezizomycotina</taxon>
        <taxon>Sordariomycetes</taxon>
        <taxon>Sordariomycetidae</taxon>
        <taxon>Diaporthales</taxon>
        <taxon>Diaporthaceae</taxon>
        <taxon>Diaporthe</taxon>
    </lineage>
</organism>
<dbReference type="PANTHER" id="PTHR40265:SF1">
    <property type="entry name" value="GLYOXALASE-LIKE DOMAIN-CONTAINING PROTEIN"/>
    <property type="match status" value="1"/>
</dbReference>
<dbReference type="PANTHER" id="PTHR40265">
    <property type="entry name" value="BLL2707 PROTEIN"/>
    <property type="match status" value="1"/>
</dbReference>
<dbReference type="InterPro" id="IPR025870">
    <property type="entry name" value="Glyoxalase-like_dom"/>
</dbReference>
<evidence type="ECO:0000313" key="2">
    <source>
        <dbReference type="EMBL" id="POS68974.1"/>
    </source>
</evidence>
<proteinExistence type="predicted"/>
<dbReference type="Pfam" id="PF13468">
    <property type="entry name" value="Glyoxalase_3"/>
    <property type="match status" value="1"/>
</dbReference>
<reference evidence="2" key="1">
    <citation type="submission" date="2017-09" db="EMBL/GenBank/DDBJ databases">
        <title>Polyketide synthases of a Diaporthe helianthi virulent isolate.</title>
        <authorList>
            <person name="Baroncelli R."/>
        </authorList>
    </citation>
    <scope>NUCLEOTIDE SEQUENCE [LARGE SCALE GENOMIC DNA]</scope>
    <source>
        <strain evidence="2">7/96</strain>
    </source>
</reference>
<dbReference type="OrthoDB" id="408973at2759"/>
<dbReference type="AlphaFoldDB" id="A0A2P5HFE1"/>